<comment type="caution">
    <text evidence="2">The sequence shown here is derived from an EMBL/GenBank/DDBJ whole genome shotgun (WGS) entry which is preliminary data.</text>
</comment>
<accession>A0ABX0NBF0</accession>
<gene>
    <name evidence="2" type="ORF">F2P44_15020</name>
</gene>
<organism evidence="2 3">
    <name type="scientific">Massilia frigida</name>
    <dbReference type="NCBI Taxonomy" id="2609281"/>
    <lineage>
        <taxon>Bacteria</taxon>
        <taxon>Pseudomonadati</taxon>
        <taxon>Pseudomonadota</taxon>
        <taxon>Betaproteobacteria</taxon>
        <taxon>Burkholderiales</taxon>
        <taxon>Oxalobacteraceae</taxon>
        <taxon>Telluria group</taxon>
        <taxon>Massilia</taxon>
    </lineage>
</organism>
<keyword evidence="3" id="KW-1185">Reference proteome</keyword>
<dbReference type="InterPro" id="IPR001082">
    <property type="entry name" value="Pilin"/>
</dbReference>
<reference evidence="2 3" key="1">
    <citation type="submission" date="2019-10" db="EMBL/GenBank/DDBJ databases">
        <title>Taxonomy of Antarctic Massilia spp.: description of Massilia rubra sp. nov., Massilia aquatica sp. nov., Massilia mucilaginosa sp. nov., Massilia frigida sp. nov. isolated from streams, lakes and regoliths.</title>
        <authorList>
            <person name="Holochova P."/>
            <person name="Sedlacek I."/>
            <person name="Kralova S."/>
            <person name="Maslanova I."/>
            <person name="Busse H.-J."/>
            <person name="Stankova E."/>
            <person name="Vrbovska V."/>
            <person name="Kovarovic V."/>
            <person name="Bartak M."/>
            <person name="Svec P."/>
            <person name="Pantucek R."/>
        </authorList>
    </citation>
    <scope>NUCLEOTIDE SEQUENCE [LARGE SCALE GENOMIC DNA]</scope>
    <source>
        <strain evidence="2 3">CCM 8695</strain>
    </source>
</reference>
<dbReference type="EMBL" id="WHJG01000013">
    <property type="protein sequence ID" value="NHZ80576.1"/>
    <property type="molecule type" value="Genomic_DNA"/>
</dbReference>
<comment type="similarity">
    <text evidence="1">Belongs to the N-Me-Phe pilin family.</text>
</comment>
<evidence type="ECO:0000313" key="2">
    <source>
        <dbReference type="EMBL" id="NHZ80576.1"/>
    </source>
</evidence>
<protein>
    <recommendedName>
        <fullName evidence="4">Ig-like domain-containing protein</fullName>
    </recommendedName>
</protein>
<dbReference type="Pfam" id="PF00114">
    <property type="entry name" value="Pilin"/>
    <property type="match status" value="1"/>
</dbReference>
<dbReference type="InterPro" id="IPR045584">
    <property type="entry name" value="Pilin-like"/>
</dbReference>
<evidence type="ECO:0008006" key="4">
    <source>
        <dbReference type="Google" id="ProtNLM"/>
    </source>
</evidence>
<proteinExistence type="inferred from homology"/>
<evidence type="ECO:0000313" key="3">
    <source>
        <dbReference type="Proteomes" id="UP000621455"/>
    </source>
</evidence>
<dbReference type="Gene3D" id="3.30.700.10">
    <property type="entry name" value="Glycoprotein, Type 4 Pilin"/>
    <property type="match status" value="1"/>
</dbReference>
<dbReference type="Proteomes" id="UP000621455">
    <property type="component" value="Unassembled WGS sequence"/>
</dbReference>
<sequence>MAKTKVTAAADEAAGGRTGIDTEVMQSPNLSAAAAMQATKMQAESINCTITTTAATAGVVDLSCTIKGGPASVTGKTVTWSRATSGNWTCKAIGIAAEHTTPSCPP</sequence>
<name>A0ABX0NBF0_9BURK</name>
<dbReference type="SUPFAM" id="SSF54523">
    <property type="entry name" value="Pili subunits"/>
    <property type="match status" value="1"/>
</dbReference>
<evidence type="ECO:0000256" key="1">
    <source>
        <dbReference type="ARBA" id="ARBA00005233"/>
    </source>
</evidence>